<dbReference type="EMBL" id="KZ772796">
    <property type="protein sequence ID" value="PTQ30488.1"/>
    <property type="molecule type" value="Genomic_DNA"/>
</dbReference>
<sequence length="108" mass="11812">MLDAACLPACLQVKRNLIISLSAAPEDDSGGGRMVSFFSRVLEKGDCVALIDSVVQKSHRRDVHLGTWTPYWIEMYPSVAVDKYLASDISLVPSMNPALLLTSEGFPQ</sequence>
<reference evidence="2" key="1">
    <citation type="journal article" date="2017" name="Cell">
        <title>Insights into land plant evolution garnered from the Marchantia polymorpha genome.</title>
        <authorList>
            <person name="Bowman J.L."/>
            <person name="Kohchi T."/>
            <person name="Yamato K.T."/>
            <person name="Jenkins J."/>
            <person name="Shu S."/>
            <person name="Ishizaki K."/>
            <person name="Yamaoka S."/>
            <person name="Nishihama R."/>
            <person name="Nakamura Y."/>
            <person name="Berger F."/>
            <person name="Adam C."/>
            <person name="Aki S.S."/>
            <person name="Althoff F."/>
            <person name="Araki T."/>
            <person name="Arteaga-Vazquez M.A."/>
            <person name="Balasubrmanian S."/>
            <person name="Barry K."/>
            <person name="Bauer D."/>
            <person name="Boehm C.R."/>
            <person name="Briginshaw L."/>
            <person name="Caballero-Perez J."/>
            <person name="Catarino B."/>
            <person name="Chen F."/>
            <person name="Chiyoda S."/>
            <person name="Chovatia M."/>
            <person name="Davies K.M."/>
            <person name="Delmans M."/>
            <person name="Demura T."/>
            <person name="Dierschke T."/>
            <person name="Dolan L."/>
            <person name="Dorantes-Acosta A.E."/>
            <person name="Eklund D.M."/>
            <person name="Florent S.N."/>
            <person name="Flores-Sandoval E."/>
            <person name="Fujiyama A."/>
            <person name="Fukuzawa H."/>
            <person name="Galik B."/>
            <person name="Grimanelli D."/>
            <person name="Grimwood J."/>
            <person name="Grossniklaus U."/>
            <person name="Hamada T."/>
            <person name="Haseloff J."/>
            <person name="Hetherington A.J."/>
            <person name="Higo A."/>
            <person name="Hirakawa Y."/>
            <person name="Hundley H.N."/>
            <person name="Ikeda Y."/>
            <person name="Inoue K."/>
            <person name="Inoue S.I."/>
            <person name="Ishida S."/>
            <person name="Jia Q."/>
            <person name="Kakita M."/>
            <person name="Kanazawa T."/>
            <person name="Kawai Y."/>
            <person name="Kawashima T."/>
            <person name="Kennedy M."/>
            <person name="Kinose K."/>
            <person name="Kinoshita T."/>
            <person name="Kohara Y."/>
            <person name="Koide E."/>
            <person name="Komatsu K."/>
            <person name="Kopischke S."/>
            <person name="Kubo M."/>
            <person name="Kyozuka J."/>
            <person name="Lagercrantz U."/>
            <person name="Lin S.S."/>
            <person name="Lindquist E."/>
            <person name="Lipzen A.M."/>
            <person name="Lu C.W."/>
            <person name="De Luna E."/>
            <person name="Martienssen R.A."/>
            <person name="Minamino N."/>
            <person name="Mizutani M."/>
            <person name="Mizutani M."/>
            <person name="Mochizuki N."/>
            <person name="Monte I."/>
            <person name="Mosher R."/>
            <person name="Nagasaki H."/>
            <person name="Nakagami H."/>
            <person name="Naramoto S."/>
            <person name="Nishitani K."/>
            <person name="Ohtani M."/>
            <person name="Okamoto T."/>
            <person name="Okumura M."/>
            <person name="Phillips J."/>
            <person name="Pollak B."/>
            <person name="Reinders A."/>
            <person name="Rovekamp M."/>
            <person name="Sano R."/>
            <person name="Sawa S."/>
            <person name="Schmid M.W."/>
            <person name="Shirakawa M."/>
            <person name="Solano R."/>
            <person name="Spunde A."/>
            <person name="Suetsugu N."/>
            <person name="Sugano S."/>
            <person name="Sugiyama A."/>
            <person name="Sun R."/>
            <person name="Suzuki Y."/>
            <person name="Takenaka M."/>
            <person name="Takezawa D."/>
            <person name="Tomogane H."/>
            <person name="Tsuzuki M."/>
            <person name="Ueda T."/>
            <person name="Umeda M."/>
            <person name="Ward J.M."/>
            <person name="Watanabe Y."/>
            <person name="Yazaki K."/>
            <person name="Yokoyama R."/>
            <person name="Yoshitake Y."/>
            <person name="Yotsui I."/>
            <person name="Zachgo S."/>
            <person name="Schmutz J."/>
        </authorList>
    </citation>
    <scope>NUCLEOTIDE SEQUENCE [LARGE SCALE GENOMIC DNA]</scope>
    <source>
        <strain evidence="2">Tak-1</strain>
    </source>
</reference>
<accession>A0A2R6W9G2</accession>
<keyword evidence="2" id="KW-1185">Reference proteome</keyword>
<gene>
    <name evidence="1" type="ORF">MARPO_0124s0054</name>
</gene>
<dbReference type="Gramene" id="Mp5g02690.1">
    <property type="protein sequence ID" value="Mp5g02690.1.cds1"/>
    <property type="gene ID" value="Mp5g02690"/>
</dbReference>
<organism evidence="1 2">
    <name type="scientific">Marchantia polymorpha</name>
    <name type="common">Common liverwort</name>
    <name type="synonym">Marchantia aquatica</name>
    <dbReference type="NCBI Taxonomy" id="3197"/>
    <lineage>
        <taxon>Eukaryota</taxon>
        <taxon>Viridiplantae</taxon>
        <taxon>Streptophyta</taxon>
        <taxon>Embryophyta</taxon>
        <taxon>Marchantiophyta</taxon>
        <taxon>Marchantiopsida</taxon>
        <taxon>Marchantiidae</taxon>
        <taxon>Marchantiales</taxon>
        <taxon>Marchantiaceae</taxon>
        <taxon>Marchantia</taxon>
    </lineage>
</organism>
<proteinExistence type="predicted"/>
<dbReference type="AlphaFoldDB" id="A0A2R6W9G2"/>
<evidence type="ECO:0000313" key="2">
    <source>
        <dbReference type="Proteomes" id="UP000244005"/>
    </source>
</evidence>
<evidence type="ECO:0000313" key="1">
    <source>
        <dbReference type="EMBL" id="PTQ30488.1"/>
    </source>
</evidence>
<name>A0A2R6W9G2_MARPO</name>
<dbReference type="Proteomes" id="UP000244005">
    <property type="component" value="Unassembled WGS sequence"/>
</dbReference>
<protein>
    <submittedName>
        <fullName evidence="1">Uncharacterized protein</fullName>
    </submittedName>
</protein>